<organism evidence="3 4">
    <name type="scientific">Bifidobacterium lemurum</name>
    <dbReference type="NCBI Taxonomy" id="1603886"/>
    <lineage>
        <taxon>Bacteria</taxon>
        <taxon>Bacillati</taxon>
        <taxon>Actinomycetota</taxon>
        <taxon>Actinomycetes</taxon>
        <taxon>Bifidobacteriales</taxon>
        <taxon>Bifidobacteriaceae</taxon>
        <taxon>Bifidobacterium</taxon>
    </lineage>
</organism>
<protein>
    <submittedName>
        <fullName evidence="3">Histidine kinase</fullName>
    </submittedName>
</protein>
<reference evidence="3 4" key="1">
    <citation type="journal article" date="2017" name="BMC Genomics">
        <title>Comparative genomic and phylogenomic analyses of the Bifidobacteriaceae family.</title>
        <authorList>
            <person name="Lugli G.A."/>
            <person name="Milani C."/>
            <person name="Turroni F."/>
            <person name="Duranti S."/>
            <person name="Mancabelli L."/>
            <person name="Mangifesta M."/>
            <person name="Ferrario C."/>
            <person name="Modesto M."/>
            <person name="Mattarelli P."/>
            <person name="Jiri K."/>
            <person name="van Sinderen D."/>
            <person name="Ventura M."/>
        </authorList>
    </citation>
    <scope>NUCLEOTIDE SEQUENCE [LARGE SCALE GENOMIC DNA]</scope>
    <source>
        <strain evidence="3 4">DSM 28807</strain>
    </source>
</reference>
<feature type="transmembrane region" description="Helical" evidence="1">
    <location>
        <begin position="37"/>
        <end position="58"/>
    </location>
</feature>
<dbReference type="Gene3D" id="3.30.565.10">
    <property type="entry name" value="Histidine kinase-like ATPase, C-terminal domain"/>
    <property type="match status" value="1"/>
</dbReference>
<name>A0A261FNC1_9BIFI</name>
<keyword evidence="1" id="KW-0812">Transmembrane</keyword>
<dbReference type="InterPro" id="IPR032834">
    <property type="entry name" value="NatK-like_C"/>
</dbReference>
<dbReference type="Pfam" id="PF14501">
    <property type="entry name" value="HATPase_c_5"/>
    <property type="match status" value="1"/>
</dbReference>
<keyword evidence="1" id="KW-0472">Membrane</keyword>
<keyword evidence="1" id="KW-1133">Transmembrane helix</keyword>
<feature type="transmembrane region" description="Helical" evidence="1">
    <location>
        <begin position="160"/>
        <end position="183"/>
    </location>
</feature>
<dbReference type="Proteomes" id="UP000216352">
    <property type="component" value="Unassembled WGS sequence"/>
</dbReference>
<accession>A0A261FNC1</accession>
<dbReference type="AlphaFoldDB" id="A0A261FNC1"/>
<dbReference type="CDD" id="cd16935">
    <property type="entry name" value="HATPase_AgrC-ComD-like"/>
    <property type="match status" value="1"/>
</dbReference>
<dbReference type="OrthoDB" id="3242681at2"/>
<dbReference type="GO" id="GO:0042802">
    <property type="term" value="F:identical protein binding"/>
    <property type="evidence" value="ECO:0007669"/>
    <property type="project" value="TreeGrafter"/>
</dbReference>
<dbReference type="RefSeq" id="WP_083570061.1">
    <property type="nucleotide sequence ID" value="NZ_BDIS01000001.1"/>
</dbReference>
<dbReference type="PANTHER" id="PTHR40448">
    <property type="entry name" value="TWO-COMPONENT SENSOR HISTIDINE KINASE"/>
    <property type="match status" value="1"/>
</dbReference>
<dbReference type="EMBL" id="MWWX01000014">
    <property type="protein sequence ID" value="OZG60671.1"/>
    <property type="molecule type" value="Genomic_DNA"/>
</dbReference>
<sequence length="433" mass="48431">MDPQTLLPPSFAAINSFPLEILFVEALLLYKKPRKTLFVARALITVVACFLLNIGLYMLQLPDWLALSRFVIVFLLTLAGIRWCFHISVQEVLFQGVAAYALQYCSESIIYLVNIALGVDLFSQYPAAVSAEFPISALPLGLLFSWLFRRHEGERISDTALLCVSATVLAITMVISFAQWMYLPLDNRATRIICLVYAILCSLLSLVIQSGLLVQSRWRHEAELADRMLRLNQQQYELSRNTIDLINVKSHDLKKQINLLRNSSATMPTSQALDSIEQAVDHYDSLAKTGNPALDTILTDKLLSAQHQNVTLHYLVDGKAFGQLDAIDLYAIFGNILDNAFEAVAPLDSRLRVIDLKATRSGSMAVIRCSNYRAPSPVRLIDEHLPTTTKPDKDWHGFGLASIRMTAERHGGSMATDIDEDMFTITVMIPLNQ</sequence>
<evidence type="ECO:0000256" key="1">
    <source>
        <dbReference type="SAM" id="Phobius"/>
    </source>
</evidence>
<comment type="caution">
    <text evidence="3">The sequence shown here is derived from an EMBL/GenBank/DDBJ whole genome shotgun (WGS) entry which is preliminary data.</text>
</comment>
<feature type="transmembrane region" description="Helical" evidence="1">
    <location>
        <begin position="189"/>
        <end position="214"/>
    </location>
</feature>
<feature type="transmembrane region" description="Helical" evidence="1">
    <location>
        <begin position="12"/>
        <end position="30"/>
    </location>
</feature>
<feature type="transmembrane region" description="Helical" evidence="1">
    <location>
        <begin position="125"/>
        <end position="148"/>
    </location>
</feature>
<keyword evidence="4" id="KW-1185">Reference proteome</keyword>
<evidence type="ECO:0000259" key="2">
    <source>
        <dbReference type="Pfam" id="PF14501"/>
    </source>
</evidence>
<keyword evidence="3" id="KW-0418">Kinase</keyword>
<evidence type="ECO:0000313" key="4">
    <source>
        <dbReference type="Proteomes" id="UP000216352"/>
    </source>
</evidence>
<gene>
    <name evidence="3" type="ORF">BLEM_1740</name>
</gene>
<feature type="transmembrane region" description="Helical" evidence="1">
    <location>
        <begin position="64"/>
        <end position="85"/>
    </location>
</feature>
<dbReference type="GO" id="GO:0016301">
    <property type="term" value="F:kinase activity"/>
    <property type="evidence" value="ECO:0007669"/>
    <property type="project" value="UniProtKB-KW"/>
</dbReference>
<dbReference type="STRING" id="1603886.GCA_001895165_00024"/>
<evidence type="ECO:0000313" key="3">
    <source>
        <dbReference type="EMBL" id="OZG60671.1"/>
    </source>
</evidence>
<proteinExistence type="predicted"/>
<feature type="domain" description="Sensor histidine kinase NatK-like C-terminal" evidence="2">
    <location>
        <begin position="325"/>
        <end position="430"/>
    </location>
</feature>
<dbReference type="PANTHER" id="PTHR40448:SF1">
    <property type="entry name" value="TWO-COMPONENT SENSOR HISTIDINE KINASE"/>
    <property type="match status" value="1"/>
</dbReference>
<dbReference type="InterPro" id="IPR036890">
    <property type="entry name" value="HATPase_C_sf"/>
</dbReference>
<feature type="transmembrane region" description="Helical" evidence="1">
    <location>
        <begin position="97"/>
        <end position="119"/>
    </location>
</feature>
<dbReference type="SUPFAM" id="SSF55874">
    <property type="entry name" value="ATPase domain of HSP90 chaperone/DNA topoisomerase II/histidine kinase"/>
    <property type="match status" value="1"/>
</dbReference>
<keyword evidence="3" id="KW-0808">Transferase</keyword>